<dbReference type="Pfam" id="PF08240">
    <property type="entry name" value="ADH_N"/>
    <property type="match status" value="1"/>
</dbReference>
<dbReference type="GO" id="GO:0005737">
    <property type="term" value="C:cytoplasm"/>
    <property type="evidence" value="ECO:0007669"/>
    <property type="project" value="UniProtKB-SubCell"/>
</dbReference>
<reference evidence="9" key="1">
    <citation type="journal article" date="2021" name="Cell">
        <title>Tracing the genetic footprints of vertebrate landing in non-teleost ray-finned fishes.</title>
        <authorList>
            <person name="Bi X."/>
            <person name="Wang K."/>
            <person name="Yang L."/>
            <person name="Pan H."/>
            <person name="Jiang H."/>
            <person name="Wei Q."/>
            <person name="Fang M."/>
            <person name="Yu H."/>
            <person name="Zhu C."/>
            <person name="Cai Y."/>
            <person name="He Y."/>
            <person name="Gan X."/>
            <person name="Zeng H."/>
            <person name="Yu D."/>
            <person name="Zhu Y."/>
            <person name="Jiang H."/>
            <person name="Qiu Q."/>
            <person name="Yang H."/>
            <person name="Zhang Y.E."/>
            <person name="Wang W."/>
            <person name="Zhu M."/>
            <person name="He S."/>
            <person name="Zhang G."/>
        </authorList>
    </citation>
    <scope>NUCLEOTIDE SEQUENCE</scope>
    <source>
        <strain evidence="9">Allg_001</strain>
    </source>
</reference>
<keyword evidence="5" id="KW-0694">RNA-binding</keyword>
<dbReference type="Gene3D" id="3.40.50.720">
    <property type="entry name" value="NAD(P)-binding Rossmann-like Domain"/>
    <property type="match status" value="1"/>
</dbReference>
<feature type="compositionally biased region" description="Basic and acidic residues" evidence="7">
    <location>
        <begin position="933"/>
        <end position="993"/>
    </location>
</feature>
<keyword evidence="3" id="KW-0963">Cytoplasm</keyword>
<evidence type="ECO:0000256" key="7">
    <source>
        <dbReference type="SAM" id="MobiDB-lite"/>
    </source>
</evidence>
<feature type="compositionally biased region" description="Basic and acidic residues" evidence="7">
    <location>
        <begin position="681"/>
        <end position="696"/>
    </location>
</feature>
<comment type="similarity">
    <text evidence="2">Belongs to the zinc-containing alcohol dehydrogenase family. Quinone oxidoreductase subfamily.</text>
</comment>
<feature type="compositionally biased region" description="Acidic residues" evidence="7">
    <location>
        <begin position="1124"/>
        <end position="1137"/>
    </location>
</feature>
<name>A0A8J7T7V4_ATRSP</name>
<feature type="compositionally biased region" description="Basic and acidic residues" evidence="7">
    <location>
        <begin position="703"/>
        <end position="729"/>
    </location>
</feature>
<dbReference type="SMART" id="SM00829">
    <property type="entry name" value="PKS_ER"/>
    <property type="match status" value="1"/>
</dbReference>
<evidence type="ECO:0000256" key="5">
    <source>
        <dbReference type="ARBA" id="ARBA00022884"/>
    </source>
</evidence>
<dbReference type="Gene3D" id="3.90.180.10">
    <property type="entry name" value="Medium-chain alcohol dehydrogenases, catalytic domain"/>
    <property type="match status" value="1"/>
</dbReference>
<feature type="compositionally biased region" description="Acidic residues" evidence="7">
    <location>
        <begin position="730"/>
        <end position="742"/>
    </location>
</feature>
<dbReference type="SUPFAM" id="SSF50129">
    <property type="entry name" value="GroES-like"/>
    <property type="match status" value="1"/>
</dbReference>
<dbReference type="EMBL" id="JAAWVO010011080">
    <property type="protein sequence ID" value="MBN3313293.1"/>
    <property type="molecule type" value="Genomic_DNA"/>
</dbReference>
<feature type="non-terminal residue" evidence="9">
    <location>
        <position position="2050"/>
    </location>
</feature>
<keyword evidence="6" id="KW-0007">Acetylation</keyword>
<feature type="compositionally biased region" description="Basic and acidic residues" evidence="7">
    <location>
        <begin position="1505"/>
        <end position="1536"/>
    </location>
</feature>
<feature type="compositionally biased region" description="Polar residues" evidence="7">
    <location>
        <begin position="1479"/>
        <end position="1488"/>
    </location>
</feature>
<feature type="compositionally biased region" description="Basic and acidic residues" evidence="7">
    <location>
        <begin position="1807"/>
        <end position="1820"/>
    </location>
</feature>
<feature type="compositionally biased region" description="Basic and acidic residues" evidence="7">
    <location>
        <begin position="1431"/>
        <end position="1447"/>
    </location>
</feature>
<feature type="region of interest" description="Disordered" evidence="7">
    <location>
        <begin position="390"/>
        <end position="437"/>
    </location>
</feature>
<organism evidence="9 10">
    <name type="scientific">Atractosteus spatula</name>
    <name type="common">Alligator gar</name>
    <name type="synonym">Lepisosteus spatula</name>
    <dbReference type="NCBI Taxonomy" id="7917"/>
    <lineage>
        <taxon>Eukaryota</taxon>
        <taxon>Metazoa</taxon>
        <taxon>Chordata</taxon>
        <taxon>Craniata</taxon>
        <taxon>Vertebrata</taxon>
        <taxon>Euteleostomi</taxon>
        <taxon>Actinopterygii</taxon>
        <taxon>Neopterygii</taxon>
        <taxon>Holostei</taxon>
        <taxon>Semionotiformes</taxon>
        <taxon>Lepisosteidae</taxon>
        <taxon>Atractosteus</taxon>
    </lineage>
</organism>
<evidence type="ECO:0000313" key="9">
    <source>
        <dbReference type="EMBL" id="MBN3313293.1"/>
    </source>
</evidence>
<feature type="compositionally biased region" description="Basic and acidic residues" evidence="7">
    <location>
        <begin position="1090"/>
        <end position="1123"/>
    </location>
</feature>
<feature type="compositionally biased region" description="Low complexity" evidence="7">
    <location>
        <begin position="1195"/>
        <end position="1205"/>
    </location>
</feature>
<protein>
    <submittedName>
        <fullName evidence="9">QOR oxidoreductase</fullName>
    </submittedName>
</protein>
<feature type="compositionally biased region" description="Basic and acidic residues" evidence="7">
    <location>
        <begin position="2000"/>
        <end position="2011"/>
    </location>
</feature>
<feature type="compositionally biased region" description="Basic and acidic residues" evidence="7">
    <location>
        <begin position="1893"/>
        <end position="1908"/>
    </location>
</feature>
<feature type="compositionally biased region" description="Acidic residues" evidence="7">
    <location>
        <begin position="1469"/>
        <end position="1478"/>
    </location>
</feature>
<feature type="compositionally biased region" description="Basic and acidic residues" evidence="7">
    <location>
        <begin position="1950"/>
        <end position="1963"/>
    </location>
</feature>
<feature type="compositionally biased region" description="Acidic residues" evidence="7">
    <location>
        <begin position="890"/>
        <end position="904"/>
    </location>
</feature>
<feature type="compositionally biased region" description="Basic and acidic residues" evidence="7">
    <location>
        <begin position="1385"/>
        <end position="1404"/>
    </location>
</feature>
<feature type="compositionally biased region" description="Acidic residues" evidence="7">
    <location>
        <begin position="856"/>
        <end position="872"/>
    </location>
</feature>
<feature type="compositionally biased region" description="Polar residues" evidence="7">
    <location>
        <begin position="2014"/>
        <end position="2044"/>
    </location>
</feature>
<feature type="compositionally biased region" description="Acidic residues" evidence="7">
    <location>
        <begin position="1217"/>
        <end position="1228"/>
    </location>
</feature>
<dbReference type="InterPro" id="IPR048257">
    <property type="entry name" value="DUF4590"/>
</dbReference>
<evidence type="ECO:0000256" key="3">
    <source>
        <dbReference type="ARBA" id="ARBA00022490"/>
    </source>
</evidence>
<dbReference type="InterPro" id="IPR013149">
    <property type="entry name" value="ADH-like_C"/>
</dbReference>
<keyword evidence="10" id="KW-1185">Reference proteome</keyword>
<feature type="compositionally biased region" description="Acidic residues" evidence="7">
    <location>
        <begin position="1287"/>
        <end position="1323"/>
    </location>
</feature>
<feature type="compositionally biased region" description="Low complexity" evidence="7">
    <location>
        <begin position="839"/>
        <end position="851"/>
    </location>
</feature>
<dbReference type="GO" id="GO:0016491">
    <property type="term" value="F:oxidoreductase activity"/>
    <property type="evidence" value="ECO:0007669"/>
    <property type="project" value="InterPro"/>
</dbReference>
<feature type="region of interest" description="Disordered" evidence="7">
    <location>
        <begin position="509"/>
        <end position="539"/>
    </location>
</feature>
<feature type="compositionally biased region" description="Basic and acidic residues" evidence="7">
    <location>
        <begin position="1838"/>
        <end position="1847"/>
    </location>
</feature>
<evidence type="ECO:0000313" key="10">
    <source>
        <dbReference type="Proteomes" id="UP000736164"/>
    </source>
</evidence>
<evidence type="ECO:0000259" key="8">
    <source>
        <dbReference type="SMART" id="SM00829"/>
    </source>
</evidence>
<feature type="compositionally biased region" description="Acidic residues" evidence="7">
    <location>
        <begin position="1821"/>
        <end position="1835"/>
    </location>
</feature>
<feature type="compositionally biased region" description="Basic and acidic residues" evidence="7">
    <location>
        <begin position="1705"/>
        <end position="1726"/>
    </location>
</feature>
<feature type="compositionally biased region" description="Acidic residues" evidence="7">
    <location>
        <begin position="1568"/>
        <end position="1577"/>
    </location>
</feature>
<feature type="compositionally biased region" description="Basic and acidic residues" evidence="7">
    <location>
        <begin position="1638"/>
        <end position="1660"/>
    </location>
</feature>
<proteinExistence type="inferred from homology"/>
<feature type="compositionally biased region" description="Basic and acidic residues" evidence="7">
    <location>
        <begin position="1607"/>
        <end position="1622"/>
    </location>
</feature>
<evidence type="ECO:0000256" key="4">
    <source>
        <dbReference type="ARBA" id="ARBA00022857"/>
    </source>
</evidence>
<comment type="caution">
    <text evidence="9">The sequence shown here is derived from an EMBL/GenBank/DDBJ whole genome shotgun (WGS) entry which is preliminary data.</text>
</comment>
<dbReference type="FunFam" id="3.40.50.720:FF:000244">
    <property type="entry name" value="quinone oxidoreductase"/>
    <property type="match status" value="1"/>
</dbReference>
<dbReference type="PANTHER" id="PTHR23034:SF2">
    <property type="entry name" value="GLUTAMATE-RICH PROTEIN 3"/>
    <property type="match status" value="1"/>
</dbReference>
<feature type="domain" description="Enoyl reductase (ER)" evidence="8">
    <location>
        <begin position="16"/>
        <end position="326"/>
    </location>
</feature>
<feature type="compositionally biased region" description="Acidic residues" evidence="7">
    <location>
        <begin position="1673"/>
        <end position="1688"/>
    </location>
</feature>
<feature type="compositionally biased region" description="Basic and acidic residues" evidence="7">
    <location>
        <begin position="790"/>
        <end position="809"/>
    </location>
</feature>
<dbReference type="Pfam" id="PF00107">
    <property type="entry name" value="ADH_zinc_N"/>
    <property type="match status" value="1"/>
</dbReference>
<gene>
    <name evidence="9" type="primary">Cryz</name>
    <name evidence="9" type="ORF">GTO95_0013197</name>
</gene>
<feature type="compositionally biased region" description="Acidic residues" evidence="7">
    <location>
        <begin position="1369"/>
        <end position="1384"/>
    </location>
</feature>
<feature type="compositionally biased region" description="Basic and acidic residues" evidence="7">
    <location>
        <begin position="1739"/>
        <end position="1771"/>
    </location>
</feature>
<dbReference type="Pfam" id="PF15257">
    <property type="entry name" value="DUF4590"/>
    <property type="match status" value="1"/>
</dbReference>
<dbReference type="PROSITE" id="PS01162">
    <property type="entry name" value="QOR_ZETA_CRYSTAL"/>
    <property type="match status" value="1"/>
</dbReference>
<accession>A0A8J7T7V4</accession>
<feature type="compositionally biased region" description="Polar residues" evidence="7">
    <location>
        <begin position="1786"/>
        <end position="1799"/>
    </location>
</feature>
<feature type="compositionally biased region" description="Acidic residues" evidence="7">
    <location>
        <begin position="810"/>
        <end position="831"/>
    </location>
</feature>
<dbReference type="InterPro" id="IPR036291">
    <property type="entry name" value="NAD(P)-bd_dom_sf"/>
</dbReference>
<dbReference type="InterPro" id="IPR013154">
    <property type="entry name" value="ADH-like_N"/>
</dbReference>
<dbReference type="FunFam" id="3.90.180.10:FF:000016">
    <property type="entry name" value="Quinone oxidoreductase"/>
    <property type="match status" value="1"/>
</dbReference>
<sequence length="2050" mass="223778">MATSKIMRAIRVSEFGGPSVLKLYTDIPVPVPGHKQVLIRVRACGVNPVETYIRSGAYTRKPSLPYTPGTDVSGIVEAVGDGVTSFKAGDRVFTTGTDTGGYAEYTVALEDSVHRLPDNLDYKQGAAVGIPYFTAYRALFHKAHARAGESVLVHGASGGVGVAACQIARAFGMKVLGTAGTPEGQALVLRCGAHHVFNHREKDYLDKIKGATGGQGVDVVIEMLSNVNLSKDLQLLSPGGRVAIVGCRGSVEINPRDTMSKESSIIGVSLFCATREERTESAAALLAGMEAGWLKPVTGPEYALEKASQAHKDIINSTGATGKVVLSVHNLIRKDHQKYVRECLAQAIFHKVLDMERHHQIDIKRKLEDFARKERVQRIKVERSKRYDEDIVPILSPRPPTGLRNGHTQHSGPDKEHSESSESPNSSRPNTAPGKMQRPVRLQPLHSHSTQASIRRLSPAYKHSSFSEDNEQHFQYTLDRDTGRHLTLTDLNSGISPYRLPVINNYITPVPPPTKRNERSFKGTPNGMTRGRRLRPTTAPNVFGATKDIKVHKTSAHSNVSITMIYCGKTVHLSHDNMDLRDEVKVFQQHCGGENLCVYKGKLLEGETFQFVSRRHCGFPFSLTFFLNGMQVDRLSSCCEFKHRKGSRLGGKHGHFGFVSVDGASPCYKCIIALGLDKKPTPPLKRIKEDTEKEGSIEGSVKMMEENKEDDGEHIKEEHTSTAEASKEEAEGDEPMETETQEEMPKENEEKQEKPTDDYEEDFEGDDEKPDEEKEEMKSEASVVVAKSHSGSDDERDSDTCRTEDKETDLPDSDGDEKEGYTDSEFEEDEKSENRKRSSVSSRSALFSSSSSKEESESEKEEVKEEVEDEEIKDSSHFTSSSEPRADSEAAQELEEQPQLDEELAGGGKEQSPPEEVIAAEEAGSTKAGAETPKSEEMGSKDAADQEGPKKGVEKKENDERDSTEPCRAEEDSLTQGKEDNVGLPTKDNKTDALSEELSEGPGGDIELGRAKSVQKKLAEAIMNQASCSSEPEPSDSSTDEEEDTSIAEQTVDQGFSGVEAEDAIAFSLKQAAGIQEEKEDPMQTAEEEAGFKHEEKPETRDVLEPYSKAEDAEPETEGKDLETELETGEAQTEELGSEIKEAEERARDRGNGAEEMEDKVKVAEAIADNEETEAKDDKAEDTTTDIEQAEAENATPETGTVTAETEVETEHTAEKEETEGEVEDSEANLEQTADEIQAKAIEIEAEAENNAVGKEEMETNSVANETEAEEEWSDTEAEGPVMMAEGVDDSPAEGDTETEEDEEAQAEDVEAQTEALEDDPGQEEARAEQEQGEVGKDQEEPGAEAAEGKKEATLAEGEEDKVNTGSEAAEEEAEAGCETEEELNESKAEDPECKPLEAGEDVKSAVSEEVTTLPEESEDEDKESIAGVGETDKVNEIIEEGTEVKQGEQQQGVTDAVQEESETKTEAEDQAELEESYITETEVQVQETADKQEETDAVAEQTESEVKESEIKTERPEAEAGENEAKDVTESREDQSEINTESEAPPEIEPPEIKAEESSITQVDSTAEVEEPEETATGETVKLEDAEAEPISAGETESSTNTQHPETGETRPEVTDAHMTEDNVTEGGVNVVEQNEAEAKTEESEAKENLLEADGKTEEPEAEVGEGGGIADEAEVQAEPSELEQEESLNKEAENLTGLEDERDNTAKEDEANKDEAEAGVKDLVENVTGESEAPDNDSEHQRKGNDGKIDPEPEDSGVKPESEDTEKQDSGTQSRTEEVETEICTEQAQLQSSTEPTDTTEQDDFSAKAEEAEPKHDEEAGEEAEEEFADSNMEEGGSKVVEDLHSQITERAPEAEASGAQEAEPETKSAPPLARSEVETGEASFESEDETGVKEPGSDSESKAEVESVAEEEQVWTKTQEDPDLEAVTEELMIGSSPAKEDATEEAEPAKVKTEEQKTPVEETAPEYLKDSNPTEPQNNKEDTTEAPDLGTVAVQDDSDRKAADRMEQESETQLFPEQPLSLQDAETGQPPVNSLATSASDRNPHTA</sequence>
<evidence type="ECO:0000256" key="2">
    <source>
        <dbReference type="ARBA" id="ARBA00010371"/>
    </source>
</evidence>
<feature type="compositionally biased region" description="Low complexity" evidence="7">
    <location>
        <begin position="421"/>
        <end position="430"/>
    </location>
</feature>
<feature type="region of interest" description="Disordered" evidence="7">
    <location>
        <begin position="681"/>
        <end position="2050"/>
    </location>
</feature>
<feature type="compositionally biased region" description="Polar residues" evidence="7">
    <location>
        <begin position="1596"/>
        <end position="1606"/>
    </location>
</feature>
<comment type="subcellular location">
    <subcellularLocation>
        <location evidence="1">Cytoplasm</location>
    </subcellularLocation>
</comment>
<dbReference type="InterPro" id="IPR020843">
    <property type="entry name" value="ER"/>
</dbReference>
<dbReference type="InterPro" id="IPR002364">
    <property type="entry name" value="Quin_OxRdtase/zeta-crystal_CS"/>
</dbReference>
<dbReference type="InterPro" id="IPR011032">
    <property type="entry name" value="GroES-like_sf"/>
</dbReference>
<feature type="compositionally biased region" description="Basic and acidic residues" evidence="7">
    <location>
        <begin position="1324"/>
        <end position="1340"/>
    </location>
</feature>
<feature type="compositionally biased region" description="Basic and acidic residues" evidence="7">
    <location>
        <begin position="1138"/>
        <end position="1163"/>
    </location>
</feature>
<dbReference type="Proteomes" id="UP000736164">
    <property type="component" value="Unassembled WGS sequence"/>
</dbReference>
<evidence type="ECO:0000256" key="1">
    <source>
        <dbReference type="ARBA" id="ARBA00004496"/>
    </source>
</evidence>
<dbReference type="InterPro" id="IPR027962">
    <property type="entry name" value="ERICH3"/>
</dbReference>
<evidence type="ECO:0000256" key="6">
    <source>
        <dbReference type="ARBA" id="ARBA00022990"/>
    </source>
</evidence>
<dbReference type="PANTHER" id="PTHR23034">
    <property type="entry name" value="GLUTAMATE-RICH PROTEIN 3"/>
    <property type="match status" value="1"/>
</dbReference>
<dbReference type="SUPFAM" id="SSF51735">
    <property type="entry name" value="NAD(P)-binding Rossmann-fold domains"/>
    <property type="match status" value="1"/>
</dbReference>
<keyword evidence="4" id="KW-0521">NADP</keyword>
<feature type="compositionally biased region" description="Basic and acidic residues" evidence="7">
    <location>
        <begin position="743"/>
        <end position="757"/>
    </location>
</feature>
<dbReference type="GO" id="GO:0008270">
    <property type="term" value="F:zinc ion binding"/>
    <property type="evidence" value="ECO:0007669"/>
    <property type="project" value="InterPro"/>
</dbReference>
<feature type="compositionally biased region" description="Acidic residues" evidence="7">
    <location>
        <begin position="1267"/>
        <end position="1278"/>
    </location>
</feature>
<feature type="compositionally biased region" description="Acidic residues" evidence="7">
    <location>
        <begin position="758"/>
        <end position="770"/>
    </location>
</feature>
<dbReference type="GO" id="GO:0003723">
    <property type="term" value="F:RNA binding"/>
    <property type="evidence" value="ECO:0007669"/>
    <property type="project" value="UniProtKB-KW"/>
</dbReference>
<dbReference type="CDD" id="cd08253">
    <property type="entry name" value="zeta_crystallin"/>
    <property type="match status" value="1"/>
</dbReference>
<feature type="non-terminal residue" evidence="9">
    <location>
        <position position="1"/>
    </location>
</feature>